<keyword evidence="3" id="KW-1185">Reference proteome</keyword>
<organism evidence="2 3">
    <name type="scientific">Microbacterium terrae</name>
    <dbReference type="NCBI Taxonomy" id="69369"/>
    <lineage>
        <taxon>Bacteria</taxon>
        <taxon>Bacillati</taxon>
        <taxon>Actinomycetota</taxon>
        <taxon>Actinomycetes</taxon>
        <taxon>Micrococcales</taxon>
        <taxon>Microbacteriaceae</taxon>
        <taxon>Microbacterium</taxon>
    </lineage>
</organism>
<proteinExistence type="predicted"/>
<reference evidence="2 3" key="1">
    <citation type="submission" date="2015-02" db="EMBL/GenBank/DDBJ databases">
        <title>Draft genome sequences of ten Microbacterium spp. with emphasis on heavy metal contaminated environments.</title>
        <authorList>
            <person name="Corretto E."/>
        </authorList>
    </citation>
    <scope>NUCLEOTIDE SEQUENCE [LARGE SCALE GENOMIC DNA]</scope>
    <source>
        <strain evidence="2 3">DSM 12510</strain>
    </source>
</reference>
<dbReference type="STRING" id="92835.RS81_03337"/>
<dbReference type="EMBL" id="JYIZ01000057">
    <property type="protein sequence ID" value="KJL37580.1"/>
    <property type="molecule type" value="Genomic_DNA"/>
</dbReference>
<dbReference type="CDD" id="cd00093">
    <property type="entry name" value="HTH_XRE"/>
    <property type="match status" value="1"/>
</dbReference>
<dbReference type="InterPro" id="IPR001387">
    <property type="entry name" value="Cro/C1-type_HTH"/>
</dbReference>
<dbReference type="SUPFAM" id="SSF47413">
    <property type="entry name" value="lambda repressor-like DNA-binding domains"/>
    <property type="match status" value="1"/>
</dbReference>
<comment type="caution">
    <text evidence="2">The sequence shown here is derived from an EMBL/GenBank/DDBJ whole genome shotgun (WGS) entry which is preliminary data.</text>
</comment>
<evidence type="ECO:0000313" key="2">
    <source>
        <dbReference type="EMBL" id="KJL37580.1"/>
    </source>
</evidence>
<dbReference type="SUPFAM" id="SSF56024">
    <property type="entry name" value="Phospholipase D/nuclease"/>
    <property type="match status" value="1"/>
</dbReference>
<dbReference type="GO" id="GO:0003677">
    <property type="term" value="F:DNA binding"/>
    <property type="evidence" value="ECO:0007669"/>
    <property type="project" value="InterPro"/>
</dbReference>
<sequence>MQLRHINIRDLAARAGCDERTIQRALNGETTPQLRVAESIAEVLECEPDDLWPRPGSGASSNGALTVRLFPSRAQVPVDVWRDALAAAASRIDICVYGGTFLFDNVHGFLRLVRDAASRGVQVRIAVGDPGSSAVHQRGIEEGIGDALAGRCRLTLSRLSPIHDLDGVEVRTHSTPLYVSMFLIDDMLYANHHILGSPAGDNPVIEIPRDLDPEVWESYTNSFEQIWAGAHPAHYPAR</sequence>
<protein>
    <submittedName>
        <fullName evidence="2">Helix-turn-helix protein</fullName>
    </submittedName>
</protein>
<dbReference type="InterPro" id="IPR010982">
    <property type="entry name" value="Lambda_DNA-bd_dom_sf"/>
</dbReference>
<evidence type="ECO:0000259" key="1">
    <source>
        <dbReference type="PROSITE" id="PS50943"/>
    </source>
</evidence>
<dbReference type="AlphaFoldDB" id="A0A0M2H0N5"/>
<dbReference type="Gene3D" id="3.30.870.10">
    <property type="entry name" value="Endonuclease Chain A"/>
    <property type="match status" value="1"/>
</dbReference>
<feature type="domain" description="HTH cro/C1-type" evidence="1">
    <location>
        <begin position="2"/>
        <end position="51"/>
    </location>
</feature>
<evidence type="ECO:0000313" key="3">
    <source>
        <dbReference type="Proteomes" id="UP000033956"/>
    </source>
</evidence>
<dbReference type="PROSITE" id="PS50943">
    <property type="entry name" value="HTH_CROC1"/>
    <property type="match status" value="1"/>
</dbReference>
<dbReference type="PATRIC" id="fig|92835.4.peg.3372"/>
<dbReference type="Gene3D" id="1.10.260.40">
    <property type="entry name" value="lambda repressor-like DNA-binding domains"/>
    <property type="match status" value="1"/>
</dbReference>
<gene>
    <name evidence="2" type="ORF">RS81_03337</name>
</gene>
<dbReference type="Proteomes" id="UP000033956">
    <property type="component" value="Unassembled WGS sequence"/>
</dbReference>
<name>A0A0M2H0N5_9MICO</name>
<dbReference type="SMART" id="SM00530">
    <property type="entry name" value="HTH_XRE"/>
    <property type="match status" value="1"/>
</dbReference>
<dbReference type="Pfam" id="PF13443">
    <property type="entry name" value="HTH_26"/>
    <property type="match status" value="1"/>
</dbReference>
<accession>A0A0M2H0N5</accession>